<evidence type="ECO:0000259" key="1">
    <source>
        <dbReference type="Pfam" id="PF21781"/>
    </source>
</evidence>
<accession>A0A1N7KHD0</accession>
<reference evidence="2 5" key="2">
    <citation type="submission" date="2018-11" db="EMBL/GenBank/DDBJ databases">
        <title>Proposal to divide the Flavobacteriaceae and reorganize its genera based on Amino Acid Identity values calculated from whole genome sequences.</title>
        <authorList>
            <person name="Nicholson A.C."/>
            <person name="Gulvik C.A."/>
            <person name="Whitney A.M."/>
            <person name="Humrighouse B.W."/>
            <person name="Bell M."/>
            <person name="Holmes B."/>
            <person name="Steigerwalt A.G."/>
            <person name="Villarma A."/>
            <person name="Sheth M."/>
            <person name="Batra D."/>
            <person name="Pryor J."/>
            <person name="Bernardet J.-F."/>
            <person name="Hugo C."/>
            <person name="Kampfer P."/>
            <person name="Newman J."/>
            <person name="McQuiston J.R."/>
        </authorList>
    </citation>
    <scope>NUCLEOTIDE SEQUENCE [LARGE SCALE GENOMIC DNA]</scope>
    <source>
        <strain evidence="2 5">DSM 16927</strain>
        <plasmid evidence="2 5">unnamed</plasmid>
    </source>
</reference>
<dbReference type="InterPro" id="IPR049241">
    <property type="entry name" value="DUF6876"/>
</dbReference>
<name>A0A1N7KHD0_9FLAO</name>
<dbReference type="OrthoDB" id="1255124at2"/>
<keyword evidence="5" id="KW-1185">Reference proteome</keyword>
<dbReference type="EMBL" id="FTNZ01000012">
    <property type="protein sequence ID" value="SIS60890.1"/>
    <property type="molecule type" value="Genomic_DNA"/>
</dbReference>
<organism evidence="3 4">
    <name type="scientific">Chryseobacterium joostei</name>
    <dbReference type="NCBI Taxonomy" id="112234"/>
    <lineage>
        <taxon>Bacteria</taxon>
        <taxon>Pseudomonadati</taxon>
        <taxon>Bacteroidota</taxon>
        <taxon>Flavobacteriia</taxon>
        <taxon>Flavobacteriales</taxon>
        <taxon>Weeksellaceae</taxon>
        <taxon>Chryseobacterium group</taxon>
        <taxon>Chryseobacterium</taxon>
    </lineage>
</organism>
<evidence type="ECO:0000313" key="2">
    <source>
        <dbReference type="EMBL" id="AZB02417.1"/>
    </source>
</evidence>
<reference evidence="3 4" key="1">
    <citation type="submission" date="2017-01" db="EMBL/GenBank/DDBJ databases">
        <authorList>
            <person name="Mah S.A."/>
            <person name="Swanson W.J."/>
            <person name="Moy G.W."/>
            <person name="Vacquier V.D."/>
        </authorList>
    </citation>
    <scope>NUCLEOTIDE SEQUENCE [LARGE SCALE GENOMIC DNA]</scope>
    <source>
        <strain evidence="3 4">DSM 16927</strain>
    </source>
</reference>
<evidence type="ECO:0000313" key="5">
    <source>
        <dbReference type="Proteomes" id="UP000279541"/>
    </source>
</evidence>
<dbReference type="STRING" id="112234.SAMN05421768_11233"/>
<dbReference type="Pfam" id="PF21781">
    <property type="entry name" value="DUF6876"/>
    <property type="match status" value="1"/>
</dbReference>
<dbReference type="EMBL" id="CP033927">
    <property type="protein sequence ID" value="AZB02417.1"/>
    <property type="molecule type" value="Genomic_DNA"/>
</dbReference>
<keyword evidence="2" id="KW-0614">Plasmid</keyword>
<geneLocation type="plasmid" evidence="2 5">
    <name>unnamed</name>
</geneLocation>
<dbReference type="KEGG" id="cjt:EG359_22425"/>
<protein>
    <recommendedName>
        <fullName evidence="1">DUF6876 domain-containing protein</fullName>
    </recommendedName>
</protein>
<gene>
    <name evidence="2" type="ORF">EG359_22425</name>
    <name evidence="3" type="ORF">SAMN05421768_11233</name>
</gene>
<evidence type="ECO:0000313" key="3">
    <source>
        <dbReference type="EMBL" id="SIS60890.1"/>
    </source>
</evidence>
<dbReference type="RefSeq" id="WP_076357571.1">
    <property type="nucleotide sequence ID" value="NZ_CP033927.1"/>
</dbReference>
<sequence length="97" mass="11711">MEKAQFYITSGLQRFLIDQNSTILMRAIVKLQELEVIKREEFQVWRIKRKHKSKFTIVLDDGNYNKIFWSTIELPGCNANKMKFYFENSVLCFPRER</sequence>
<dbReference type="AlphaFoldDB" id="A0A1N7KHD0"/>
<dbReference type="Proteomes" id="UP000279541">
    <property type="component" value="Plasmid unnamed"/>
</dbReference>
<dbReference type="Proteomes" id="UP000186106">
    <property type="component" value="Unassembled WGS sequence"/>
</dbReference>
<proteinExistence type="predicted"/>
<feature type="domain" description="DUF6876" evidence="1">
    <location>
        <begin position="6"/>
        <end position="96"/>
    </location>
</feature>
<evidence type="ECO:0000313" key="4">
    <source>
        <dbReference type="Proteomes" id="UP000186106"/>
    </source>
</evidence>